<evidence type="ECO:0000256" key="3">
    <source>
        <dbReference type="ARBA" id="ARBA00038858"/>
    </source>
</evidence>
<feature type="domain" description="UDP-N-acetylglucosamine 2-epimerase" evidence="5">
    <location>
        <begin position="21"/>
        <end position="361"/>
    </location>
</feature>
<dbReference type="EC" id="5.1.3.14" evidence="3"/>
<keyword evidence="7" id="KW-1185">Reference proteome</keyword>
<evidence type="ECO:0000313" key="7">
    <source>
        <dbReference type="Proteomes" id="UP000230161"/>
    </source>
</evidence>
<dbReference type="AlphaFoldDB" id="A0A2M9BUA3"/>
<keyword evidence="1 4" id="KW-0413">Isomerase</keyword>
<organism evidence="6 7">
    <name type="scientific">Compostimonas suwonensis</name>
    <dbReference type="NCBI Taxonomy" id="1048394"/>
    <lineage>
        <taxon>Bacteria</taxon>
        <taxon>Bacillati</taxon>
        <taxon>Actinomycetota</taxon>
        <taxon>Actinomycetes</taxon>
        <taxon>Micrococcales</taxon>
        <taxon>Microbacteriaceae</taxon>
        <taxon>Compostimonas</taxon>
    </lineage>
</organism>
<dbReference type="InterPro" id="IPR029767">
    <property type="entry name" value="WecB-like"/>
</dbReference>
<dbReference type="SUPFAM" id="SSF53756">
    <property type="entry name" value="UDP-Glycosyltransferase/glycogen phosphorylase"/>
    <property type="match status" value="1"/>
</dbReference>
<dbReference type="RefSeq" id="WP_281258176.1">
    <property type="nucleotide sequence ID" value="NZ_PGFB01000004.1"/>
</dbReference>
<dbReference type="CDD" id="cd03786">
    <property type="entry name" value="GTB_UDP-GlcNAc_2-Epimerase"/>
    <property type="match status" value="1"/>
</dbReference>
<sequence length="377" mass="40237">MPIYGTRPEAIKFAPVVRDLLRADDIDTIVTVTGQHRSMLDQVNGLFGIVPDFDLDIITPKQSLGAIAARVFDGLAEVFAASRPDAVMVQGDTSTSTIAALAAFYEGIPVVHLEAGLRSGDLASPFPEEGNRKVTGQIASLHLAPTPGARSNLLREGVDPSTIVVTGNTVIDALLHVVSLNTPLEHPQLAALAERTGPLLVVTSHRRESWGEGVASTARALERLAERHPELTIVLPLHRNPVVRDALSATLSSRERVILTDPLDYAQFTTLLAHADIVLTDSGGVQEEAPSLGKPVLVTRDTTERPEAVDAGTVRLVGTGEDTIVAEVSRLLDDRGAYEAMSRSVNPYGDGRASERTLAAVRAFFGLGTRLEDFGTV</sequence>
<comment type="similarity">
    <text evidence="2 4">Belongs to the UDP-N-acetylglucosamine 2-epimerase family.</text>
</comment>
<dbReference type="NCBIfam" id="TIGR00236">
    <property type="entry name" value="wecB"/>
    <property type="match status" value="1"/>
</dbReference>
<proteinExistence type="inferred from homology"/>
<dbReference type="PANTHER" id="PTHR43174">
    <property type="entry name" value="UDP-N-ACETYLGLUCOSAMINE 2-EPIMERASE"/>
    <property type="match status" value="1"/>
</dbReference>
<dbReference type="Proteomes" id="UP000230161">
    <property type="component" value="Unassembled WGS sequence"/>
</dbReference>
<gene>
    <name evidence="6" type="ORF">CLV54_2474</name>
</gene>
<evidence type="ECO:0000256" key="1">
    <source>
        <dbReference type="ARBA" id="ARBA00023235"/>
    </source>
</evidence>
<evidence type="ECO:0000259" key="5">
    <source>
        <dbReference type="Pfam" id="PF02350"/>
    </source>
</evidence>
<dbReference type="Gene3D" id="3.40.50.2000">
    <property type="entry name" value="Glycogen Phosphorylase B"/>
    <property type="match status" value="2"/>
</dbReference>
<evidence type="ECO:0000256" key="2">
    <source>
        <dbReference type="ARBA" id="ARBA00038209"/>
    </source>
</evidence>
<protein>
    <recommendedName>
        <fullName evidence="3">UDP-N-acetylglucosamine 2-epimerase (non-hydrolyzing)</fullName>
        <ecNumber evidence="3">5.1.3.14</ecNumber>
    </recommendedName>
</protein>
<evidence type="ECO:0000256" key="4">
    <source>
        <dbReference type="RuleBase" id="RU003513"/>
    </source>
</evidence>
<accession>A0A2M9BUA3</accession>
<dbReference type="InterPro" id="IPR003331">
    <property type="entry name" value="UDP_GlcNAc_Epimerase_2_dom"/>
</dbReference>
<name>A0A2M9BUA3_9MICO</name>
<dbReference type="PANTHER" id="PTHR43174:SF2">
    <property type="entry name" value="UDP-N-ACETYLGLUCOSAMINE 2-EPIMERASE"/>
    <property type="match status" value="1"/>
</dbReference>
<reference evidence="6 7" key="1">
    <citation type="submission" date="2017-11" db="EMBL/GenBank/DDBJ databases">
        <title>Genomic Encyclopedia of Archaeal and Bacterial Type Strains, Phase II (KMG-II): From Individual Species to Whole Genera.</title>
        <authorList>
            <person name="Goeker M."/>
        </authorList>
    </citation>
    <scope>NUCLEOTIDE SEQUENCE [LARGE SCALE GENOMIC DNA]</scope>
    <source>
        <strain evidence="6 7">DSM 25625</strain>
    </source>
</reference>
<dbReference type="GO" id="GO:0008761">
    <property type="term" value="F:UDP-N-acetylglucosamine 2-epimerase activity"/>
    <property type="evidence" value="ECO:0007669"/>
    <property type="project" value="UniProtKB-EC"/>
</dbReference>
<dbReference type="EMBL" id="PGFB01000004">
    <property type="protein sequence ID" value="PJJ61529.1"/>
    <property type="molecule type" value="Genomic_DNA"/>
</dbReference>
<dbReference type="Pfam" id="PF02350">
    <property type="entry name" value="Epimerase_2"/>
    <property type="match status" value="1"/>
</dbReference>
<comment type="caution">
    <text evidence="6">The sequence shown here is derived from an EMBL/GenBank/DDBJ whole genome shotgun (WGS) entry which is preliminary data.</text>
</comment>
<evidence type="ECO:0000313" key="6">
    <source>
        <dbReference type="EMBL" id="PJJ61529.1"/>
    </source>
</evidence>